<feature type="transmembrane region" description="Helical" evidence="6">
    <location>
        <begin position="6"/>
        <end position="25"/>
    </location>
</feature>
<reference evidence="7 8" key="1">
    <citation type="submission" date="2018-05" db="EMBL/GenBank/DDBJ databases">
        <title>Whole genome sequencing for identification of molecular markers to develop diagnostic detection tools for the regulated plant pathogen Lachnellula willkommii.</title>
        <authorList>
            <person name="Giroux E."/>
            <person name="Bilodeau G."/>
        </authorList>
    </citation>
    <scope>NUCLEOTIDE SEQUENCE [LARGE SCALE GENOMIC DNA]</scope>
    <source>
        <strain evidence="7 8">CBS 625.97</strain>
    </source>
</reference>
<accession>A0A7D8UL74</accession>
<dbReference type="AlphaFoldDB" id="A0A7D8UL74"/>
<dbReference type="Proteomes" id="UP000481288">
    <property type="component" value="Unassembled WGS sequence"/>
</dbReference>
<feature type="region of interest" description="Disordered" evidence="5">
    <location>
        <begin position="139"/>
        <end position="166"/>
    </location>
</feature>
<evidence type="ECO:0000256" key="4">
    <source>
        <dbReference type="ARBA" id="ARBA00023004"/>
    </source>
</evidence>
<evidence type="ECO:0000256" key="2">
    <source>
        <dbReference type="ARBA" id="ARBA00022617"/>
    </source>
</evidence>
<comment type="caution">
    <text evidence="7">The sequence shown here is derived from an EMBL/GenBank/DDBJ whole genome shotgun (WGS) entry which is preliminary data.</text>
</comment>
<evidence type="ECO:0000256" key="1">
    <source>
        <dbReference type="ARBA" id="ARBA00010617"/>
    </source>
</evidence>
<dbReference type="SUPFAM" id="SSF48264">
    <property type="entry name" value="Cytochrome P450"/>
    <property type="match status" value="1"/>
</dbReference>
<evidence type="ECO:0000256" key="6">
    <source>
        <dbReference type="SAM" id="Phobius"/>
    </source>
</evidence>
<organism evidence="7 8">
    <name type="scientific">Lachnellula cervina</name>
    <dbReference type="NCBI Taxonomy" id="1316786"/>
    <lineage>
        <taxon>Eukaryota</taxon>
        <taxon>Fungi</taxon>
        <taxon>Dikarya</taxon>
        <taxon>Ascomycota</taxon>
        <taxon>Pezizomycotina</taxon>
        <taxon>Leotiomycetes</taxon>
        <taxon>Helotiales</taxon>
        <taxon>Lachnaceae</taxon>
        <taxon>Lachnellula</taxon>
    </lineage>
</organism>
<sequence>MDLGLAWGAIGNTVPCAMLSAFYIFRDPALLQRVRNEVESSLGCSDHSLQDMDPNTLIKKPLLFSIYAETLRLHVKTYFVVSSPHSDVHLGRWTLPRQRIGLVNAGVSHMDEAFWNSYNGQYPVTIFWPDRFIVDPVDPQSGPVSDCVEPRREETEETQDGNKPFFSTRGTEGSWFPYGGEEFLIHMSLTRSD</sequence>
<keyword evidence="4" id="KW-0408">Iron</keyword>
<dbReference type="PANTHER" id="PTHR24304:SF2">
    <property type="entry name" value="24-HYDROXYCHOLESTEROL 7-ALPHA-HYDROXYLASE"/>
    <property type="match status" value="1"/>
</dbReference>
<dbReference type="GO" id="GO:0005506">
    <property type="term" value="F:iron ion binding"/>
    <property type="evidence" value="ECO:0007669"/>
    <property type="project" value="InterPro"/>
</dbReference>
<dbReference type="GO" id="GO:0008395">
    <property type="term" value="F:steroid hydroxylase activity"/>
    <property type="evidence" value="ECO:0007669"/>
    <property type="project" value="TreeGrafter"/>
</dbReference>
<dbReference type="PANTHER" id="PTHR24304">
    <property type="entry name" value="CYTOCHROME P450 FAMILY 7"/>
    <property type="match status" value="1"/>
</dbReference>
<evidence type="ECO:0000256" key="3">
    <source>
        <dbReference type="ARBA" id="ARBA00022723"/>
    </source>
</evidence>
<keyword evidence="2" id="KW-0349">Heme</keyword>
<evidence type="ECO:0000256" key="5">
    <source>
        <dbReference type="SAM" id="MobiDB-lite"/>
    </source>
</evidence>
<keyword evidence="6" id="KW-0472">Membrane</keyword>
<gene>
    <name evidence="7" type="primary">CYP81E8</name>
    <name evidence="7" type="ORF">LCER1_G009077</name>
</gene>
<name>A0A7D8UL74_9HELO</name>
<protein>
    <submittedName>
        <fullName evidence="7">Cytochrome P450 81E8</fullName>
    </submittedName>
</protein>
<dbReference type="EMBL" id="QGMG01001729">
    <property type="protein sequence ID" value="TVY44591.1"/>
    <property type="molecule type" value="Genomic_DNA"/>
</dbReference>
<evidence type="ECO:0000313" key="8">
    <source>
        <dbReference type="Proteomes" id="UP000481288"/>
    </source>
</evidence>
<dbReference type="GO" id="GO:0016705">
    <property type="term" value="F:oxidoreductase activity, acting on paired donors, with incorporation or reduction of molecular oxygen"/>
    <property type="evidence" value="ECO:0007669"/>
    <property type="project" value="InterPro"/>
</dbReference>
<dbReference type="GO" id="GO:0020037">
    <property type="term" value="F:heme binding"/>
    <property type="evidence" value="ECO:0007669"/>
    <property type="project" value="InterPro"/>
</dbReference>
<comment type="similarity">
    <text evidence="1">Belongs to the cytochrome P450 family.</text>
</comment>
<keyword evidence="6" id="KW-1133">Transmembrane helix</keyword>
<keyword evidence="3" id="KW-0479">Metal-binding</keyword>
<dbReference type="Gene3D" id="1.10.630.10">
    <property type="entry name" value="Cytochrome P450"/>
    <property type="match status" value="1"/>
</dbReference>
<dbReference type="InterPro" id="IPR036396">
    <property type="entry name" value="Cyt_P450_sf"/>
</dbReference>
<proteinExistence type="inferred from homology"/>
<keyword evidence="6" id="KW-0812">Transmembrane</keyword>
<evidence type="ECO:0000313" key="7">
    <source>
        <dbReference type="EMBL" id="TVY44591.1"/>
    </source>
</evidence>
<keyword evidence="8" id="KW-1185">Reference proteome</keyword>
<dbReference type="InterPro" id="IPR050529">
    <property type="entry name" value="CYP450_sterol_14alpha_dmase"/>
</dbReference>
<dbReference type="OrthoDB" id="1470350at2759"/>